<evidence type="ECO:0000256" key="1">
    <source>
        <dbReference type="ARBA" id="ARBA00004651"/>
    </source>
</evidence>
<evidence type="ECO:0000256" key="9">
    <source>
        <dbReference type="ARBA" id="ARBA00024740"/>
    </source>
</evidence>
<comment type="subunit">
    <text evidence="3">Putative multisubunit membrane-bound [NiFe]-hydrogenase eha is composed of at least 20 subunits.</text>
</comment>
<proteinExistence type="inferred from homology"/>
<feature type="transmembrane region" description="Helical" evidence="10">
    <location>
        <begin position="47"/>
        <end position="67"/>
    </location>
</feature>
<comment type="caution">
    <text evidence="11">The sequence shown here is derived from an EMBL/GenBank/DDBJ whole genome shotgun (WGS) entry which is preliminary data.</text>
</comment>
<dbReference type="AlphaFoldDB" id="A0A7J4MWG6"/>
<accession>A0A7J4MWG6</accession>
<evidence type="ECO:0000256" key="6">
    <source>
        <dbReference type="ARBA" id="ARBA00022692"/>
    </source>
</evidence>
<feature type="transmembrane region" description="Helical" evidence="10">
    <location>
        <begin position="73"/>
        <end position="95"/>
    </location>
</feature>
<evidence type="ECO:0000256" key="8">
    <source>
        <dbReference type="ARBA" id="ARBA00023136"/>
    </source>
</evidence>
<reference evidence="12" key="1">
    <citation type="journal article" date="2020" name="bioRxiv">
        <title>A rank-normalized archaeal taxonomy based on genome phylogeny resolves widespread incomplete and uneven classifications.</title>
        <authorList>
            <person name="Rinke C."/>
            <person name="Chuvochina M."/>
            <person name="Mussig A.J."/>
            <person name="Chaumeil P.-A."/>
            <person name="Waite D.W."/>
            <person name="Whitman W.B."/>
            <person name="Parks D.H."/>
            <person name="Hugenholtz P."/>
        </authorList>
    </citation>
    <scope>NUCLEOTIDE SEQUENCE [LARGE SCALE GENOMIC DNA]</scope>
</reference>
<keyword evidence="6 10" id="KW-0812">Transmembrane</keyword>
<comment type="subcellular location">
    <subcellularLocation>
        <location evidence="1">Cell membrane</location>
        <topology evidence="1">Multi-pass membrane protein</topology>
    </subcellularLocation>
</comment>
<dbReference type="Pfam" id="PF17367">
    <property type="entry name" value="NiFe_hyd_3_EhaA"/>
    <property type="match status" value="1"/>
</dbReference>
<evidence type="ECO:0000256" key="7">
    <source>
        <dbReference type="ARBA" id="ARBA00022989"/>
    </source>
</evidence>
<dbReference type="GO" id="GO:0005886">
    <property type="term" value="C:plasma membrane"/>
    <property type="evidence" value="ECO:0007669"/>
    <property type="project" value="UniProtKB-SubCell"/>
</dbReference>
<dbReference type="EMBL" id="DUHT01000042">
    <property type="protein sequence ID" value="HIH64714.1"/>
    <property type="molecule type" value="Genomic_DNA"/>
</dbReference>
<evidence type="ECO:0000256" key="10">
    <source>
        <dbReference type="SAM" id="Phobius"/>
    </source>
</evidence>
<dbReference type="Proteomes" id="UP000538031">
    <property type="component" value="Unassembled WGS sequence"/>
</dbReference>
<comment type="similarity">
    <text evidence="2">Belongs to the EhaA family.</text>
</comment>
<name>A0A7J4MWG6_METTF</name>
<sequence>MLDYHSFIMIIHVTYLSGYLAAIISSIIISAILGLPLTPERPARHSWTPSAIFPTPVIALGLTAISIKLGVTGIYGADLGAVAGVLSAIMTAYFLEDIFPRPEDS</sequence>
<keyword evidence="7 10" id="KW-1133">Transmembrane helix</keyword>
<evidence type="ECO:0000256" key="4">
    <source>
        <dbReference type="ARBA" id="ARBA00020465"/>
    </source>
</evidence>
<organism evidence="11 12">
    <name type="scientific">Methanothermobacter thermautotrophicus</name>
    <name type="common">Methanobacterium thermoformicicum</name>
    <dbReference type="NCBI Taxonomy" id="145262"/>
    <lineage>
        <taxon>Archaea</taxon>
        <taxon>Methanobacteriati</taxon>
        <taxon>Methanobacteriota</taxon>
        <taxon>Methanomada group</taxon>
        <taxon>Methanobacteria</taxon>
        <taxon>Methanobacteriales</taxon>
        <taxon>Methanobacteriaceae</taxon>
        <taxon>Methanothermobacter</taxon>
    </lineage>
</organism>
<evidence type="ECO:0000313" key="11">
    <source>
        <dbReference type="EMBL" id="HIH64714.1"/>
    </source>
</evidence>
<keyword evidence="5" id="KW-1003">Cell membrane</keyword>
<keyword evidence="8 10" id="KW-0472">Membrane</keyword>
<dbReference type="InterPro" id="IPR011306">
    <property type="entry name" value="Prd_NiFe_hyd_3_EhaA"/>
</dbReference>
<comment type="function">
    <text evidence="9">One of the integral membrane subunits of multisubunit membrane-bound [NiFe]-hydrogenase eha. Eha is predicted to form large electron transfer complex and might catalyze energy-driven reduction of low-potential redox carriers.</text>
</comment>
<protein>
    <recommendedName>
        <fullName evidence="4">Probable [NiFe]-hydrogenase-type-3 Eha complex membrane subunit A</fullName>
    </recommendedName>
</protein>
<evidence type="ECO:0000313" key="12">
    <source>
        <dbReference type="Proteomes" id="UP000538031"/>
    </source>
</evidence>
<evidence type="ECO:0000256" key="2">
    <source>
        <dbReference type="ARBA" id="ARBA00007910"/>
    </source>
</evidence>
<gene>
    <name evidence="11" type="primary">ehaA</name>
    <name evidence="11" type="ORF">HA285_03830</name>
</gene>
<evidence type="ECO:0000256" key="5">
    <source>
        <dbReference type="ARBA" id="ARBA00022475"/>
    </source>
</evidence>
<feature type="transmembrane region" description="Helical" evidence="10">
    <location>
        <begin position="6"/>
        <end position="35"/>
    </location>
</feature>
<dbReference type="PIRSF" id="PIRSF005019">
    <property type="entry name" value="EhaA"/>
    <property type="match status" value="1"/>
</dbReference>
<evidence type="ECO:0000256" key="3">
    <source>
        <dbReference type="ARBA" id="ARBA00011090"/>
    </source>
</evidence>